<name>F3FZJ6_PSESX</name>
<evidence type="ECO:0000313" key="1">
    <source>
        <dbReference type="EMBL" id="EGH35638.1"/>
    </source>
</evidence>
<feature type="non-terminal residue" evidence="1">
    <location>
        <position position="41"/>
    </location>
</feature>
<dbReference type="PANTHER" id="PTHR45527:SF1">
    <property type="entry name" value="FATTY ACID SYNTHASE"/>
    <property type="match status" value="1"/>
</dbReference>
<dbReference type="Gene3D" id="2.30.38.10">
    <property type="entry name" value="Luciferase, Domain 3"/>
    <property type="match status" value="1"/>
</dbReference>
<proteinExistence type="predicted"/>
<organism evidence="1 2">
    <name type="scientific">Pseudomonas syringae pv. japonica str. M301072</name>
    <dbReference type="NCBI Taxonomy" id="629262"/>
    <lineage>
        <taxon>Bacteria</taxon>
        <taxon>Pseudomonadati</taxon>
        <taxon>Pseudomonadota</taxon>
        <taxon>Gammaproteobacteria</taxon>
        <taxon>Pseudomonadales</taxon>
        <taxon>Pseudomonadaceae</taxon>
        <taxon>Pseudomonas</taxon>
        <taxon>Pseudomonas syringae</taxon>
    </lineage>
</organism>
<feature type="non-terminal residue" evidence="1">
    <location>
        <position position="1"/>
    </location>
</feature>
<evidence type="ECO:0000313" key="2">
    <source>
        <dbReference type="Proteomes" id="UP000004471"/>
    </source>
</evidence>
<dbReference type="GO" id="GO:0005737">
    <property type="term" value="C:cytoplasm"/>
    <property type="evidence" value="ECO:0007669"/>
    <property type="project" value="TreeGrafter"/>
</dbReference>
<comment type="caution">
    <text evidence="1">The sequence shown here is derived from an EMBL/GenBank/DDBJ whole genome shotgun (WGS) entry which is preliminary data.</text>
</comment>
<protein>
    <submittedName>
        <fullName evidence="1">Amino acid adenylation</fullName>
    </submittedName>
</protein>
<gene>
    <name evidence="1" type="ORF">PSYJA_44076</name>
</gene>
<dbReference type="EMBL" id="AEAH01003857">
    <property type="protein sequence ID" value="EGH35638.1"/>
    <property type="molecule type" value="Genomic_DNA"/>
</dbReference>
<dbReference type="SUPFAM" id="SSF56801">
    <property type="entry name" value="Acetyl-CoA synthetase-like"/>
    <property type="match status" value="1"/>
</dbReference>
<reference evidence="1 2" key="1">
    <citation type="journal article" date="2011" name="PLoS Pathog.">
        <title>Dynamic evolution of pathogenicity revealed by sequencing and comparative genomics of 19 Pseudomonas syringae isolates.</title>
        <authorList>
            <person name="Baltrus D.A."/>
            <person name="Nishimura M.T."/>
            <person name="Romanchuk A."/>
            <person name="Chang J.H."/>
            <person name="Mukhtar M.S."/>
            <person name="Cherkis K."/>
            <person name="Roach J."/>
            <person name="Grant S.R."/>
            <person name="Jones C.D."/>
            <person name="Dangl J.L."/>
        </authorList>
    </citation>
    <scope>NUCLEOTIDE SEQUENCE [LARGE SCALE GENOMIC DNA]</scope>
    <source>
        <strain evidence="2">M301072PT</strain>
    </source>
</reference>
<dbReference type="AlphaFoldDB" id="F3FZJ6"/>
<dbReference type="GO" id="GO:0031177">
    <property type="term" value="F:phosphopantetheine binding"/>
    <property type="evidence" value="ECO:0007669"/>
    <property type="project" value="TreeGrafter"/>
</dbReference>
<dbReference type="GO" id="GO:0043041">
    <property type="term" value="P:amino acid activation for nonribosomal peptide biosynthetic process"/>
    <property type="evidence" value="ECO:0007669"/>
    <property type="project" value="TreeGrafter"/>
</dbReference>
<dbReference type="Proteomes" id="UP000004471">
    <property type="component" value="Unassembled WGS sequence"/>
</dbReference>
<dbReference type="PANTHER" id="PTHR45527">
    <property type="entry name" value="NONRIBOSOMAL PEPTIDE SYNTHETASE"/>
    <property type="match status" value="1"/>
</dbReference>
<accession>F3FZJ6</accession>
<sequence>GVPGELYIGGQGVAKGYLNRDELTDEKFVADPFDSDPQARL</sequence>
<dbReference type="GO" id="GO:0044550">
    <property type="term" value="P:secondary metabolite biosynthetic process"/>
    <property type="evidence" value="ECO:0007669"/>
    <property type="project" value="TreeGrafter"/>
</dbReference>